<evidence type="ECO:0000313" key="3">
    <source>
        <dbReference type="Proteomes" id="UP000563906"/>
    </source>
</evidence>
<evidence type="ECO:0000256" key="1">
    <source>
        <dbReference type="SAM" id="Phobius"/>
    </source>
</evidence>
<reference evidence="2 3" key="1">
    <citation type="submission" date="2020-07" db="EMBL/GenBank/DDBJ databases">
        <title>Bacterium isolated from marine sediment.</title>
        <authorList>
            <person name="Shang D."/>
            <person name="Du Z.-J."/>
        </authorList>
    </citation>
    <scope>NUCLEOTIDE SEQUENCE [LARGE SCALE GENOMIC DNA]</scope>
    <source>
        <strain evidence="2 3">S7007</strain>
    </source>
</reference>
<keyword evidence="1" id="KW-0812">Transmembrane</keyword>
<dbReference type="EMBL" id="JACGLS010000001">
    <property type="protein sequence ID" value="MBA6155462.1"/>
    <property type="molecule type" value="Genomic_DNA"/>
</dbReference>
<organism evidence="2 3">
    <name type="scientific">Tenacibaculum pelagium</name>
    <dbReference type="NCBI Taxonomy" id="2759527"/>
    <lineage>
        <taxon>Bacteria</taxon>
        <taxon>Pseudomonadati</taxon>
        <taxon>Bacteroidota</taxon>
        <taxon>Flavobacteriia</taxon>
        <taxon>Flavobacteriales</taxon>
        <taxon>Flavobacteriaceae</taxon>
        <taxon>Tenacibaculum</taxon>
    </lineage>
</organism>
<keyword evidence="3" id="KW-1185">Reference proteome</keyword>
<feature type="transmembrane region" description="Helical" evidence="1">
    <location>
        <begin position="9"/>
        <end position="29"/>
    </location>
</feature>
<gene>
    <name evidence="2" type="ORF">H3Z83_02835</name>
</gene>
<sequence>MRIKIDRTTVILLVLIFLAITFFFNRFLIRKEIEEDKVKKKLYTIGRILSYHNGFKTSNKLMYEYVNKKGEIKEGGHSLSGFLAKKNEEYFEKEFFGRCFLVEFNTEYSWYNKLLINKPVPDSLYSCTNCYWDKIPW</sequence>
<dbReference type="AlphaFoldDB" id="A0A839AJZ5"/>
<evidence type="ECO:0000313" key="2">
    <source>
        <dbReference type="EMBL" id="MBA6155462.1"/>
    </source>
</evidence>
<dbReference type="Proteomes" id="UP000563906">
    <property type="component" value="Unassembled WGS sequence"/>
</dbReference>
<proteinExistence type="predicted"/>
<accession>A0A839AJZ5</accession>
<comment type="caution">
    <text evidence="2">The sequence shown here is derived from an EMBL/GenBank/DDBJ whole genome shotgun (WGS) entry which is preliminary data.</text>
</comment>
<name>A0A839AJZ5_9FLAO</name>
<keyword evidence="1" id="KW-0472">Membrane</keyword>
<dbReference type="RefSeq" id="WP_182123962.1">
    <property type="nucleotide sequence ID" value="NZ_JACGLS010000001.1"/>
</dbReference>
<keyword evidence="1" id="KW-1133">Transmembrane helix</keyword>
<protein>
    <submittedName>
        <fullName evidence="2">Uncharacterized protein</fullName>
    </submittedName>
</protein>